<proteinExistence type="predicted"/>
<dbReference type="Proteomes" id="UP001595548">
    <property type="component" value="Unassembled WGS sequence"/>
</dbReference>
<reference evidence="2" key="1">
    <citation type="journal article" date="2019" name="Int. J. Syst. Evol. Microbiol.">
        <title>The Global Catalogue of Microorganisms (GCM) 10K type strain sequencing project: providing services to taxonomists for standard genome sequencing and annotation.</title>
        <authorList>
            <consortium name="The Broad Institute Genomics Platform"/>
            <consortium name="The Broad Institute Genome Sequencing Center for Infectious Disease"/>
            <person name="Wu L."/>
            <person name="Ma J."/>
        </authorList>
    </citation>
    <scope>NUCLEOTIDE SEQUENCE [LARGE SCALE GENOMIC DNA]</scope>
    <source>
        <strain evidence="2">KCTC 52141</strain>
    </source>
</reference>
<protein>
    <submittedName>
        <fullName evidence="1">DUF4156 domain-containing protein</fullName>
    </submittedName>
</protein>
<gene>
    <name evidence="1" type="ORF">ACFOEB_04265</name>
</gene>
<accession>A0ABV7HNW1</accession>
<name>A0ABV7HNW1_9GAMM</name>
<dbReference type="RefSeq" id="WP_339616677.1">
    <property type="nucleotide sequence ID" value="NZ_AP031500.1"/>
</dbReference>
<organism evidence="1 2">
    <name type="scientific">Gilvimarinus japonicus</name>
    <dbReference type="NCBI Taxonomy" id="1796469"/>
    <lineage>
        <taxon>Bacteria</taxon>
        <taxon>Pseudomonadati</taxon>
        <taxon>Pseudomonadota</taxon>
        <taxon>Gammaproteobacteria</taxon>
        <taxon>Cellvibrionales</taxon>
        <taxon>Cellvibrionaceae</taxon>
        <taxon>Gilvimarinus</taxon>
    </lineage>
</organism>
<evidence type="ECO:0000313" key="2">
    <source>
        <dbReference type="Proteomes" id="UP001595548"/>
    </source>
</evidence>
<sequence length="103" mass="11160">MRVPLLLASMLVLASCSWVDLEDAARQVALVGPQDITECQQLSHVTAKVMDGMGPFSRNKAKMGEELATIARNEAARLGGDTVVPSSSIVDGRQHFTVYRCNQ</sequence>
<dbReference type="Pfam" id="PF13698">
    <property type="entry name" value="DUF4156"/>
    <property type="match status" value="1"/>
</dbReference>
<dbReference type="InterPro" id="IPR025294">
    <property type="entry name" value="DUF4156"/>
</dbReference>
<dbReference type="EMBL" id="JBHRTL010000004">
    <property type="protein sequence ID" value="MFC3154408.1"/>
    <property type="molecule type" value="Genomic_DNA"/>
</dbReference>
<keyword evidence="2" id="KW-1185">Reference proteome</keyword>
<comment type="caution">
    <text evidence="1">The sequence shown here is derived from an EMBL/GenBank/DDBJ whole genome shotgun (WGS) entry which is preliminary data.</text>
</comment>
<evidence type="ECO:0000313" key="1">
    <source>
        <dbReference type="EMBL" id="MFC3154408.1"/>
    </source>
</evidence>
<dbReference type="PROSITE" id="PS51257">
    <property type="entry name" value="PROKAR_LIPOPROTEIN"/>
    <property type="match status" value="1"/>
</dbReference>